<sequence>MIAIALSAVLIAATAEILSGSLTSAMHINERIDRLRDRDFAVDSLAEEVLAAEEIRAVSSDAITIYRIREGKEKHGIITYVSKRGRLDRYADYHIGVPRKKESYGPYGVKNRIWEGSGDIRFVRDQNLLRIRWKDGIEERERIVAARGKYE</sequence>
<accession>A0A3S4Z3V7</accession>
<dbReference type="EMBL" id="LR134523">
    <property type="protein sequence ID" value="VEJ35732.1"/>
    <property type="molecule type" value="Genomic_DNA"/>
</dbReference>
<organism evidence="1 2">
    <name type="scientific">Aedoeadaptatus ivorii</name>
    <dbReference type="NCBI Taxonomy" id="54006"/>
    <lineage>
        <taxon>Bacteria</taxon>
        <taxon>Bacillati</taxon>
        <taxon>Bacillota</taxon>
        <taxon>Tissierellia</taxon>
        <taxon>Tissierellales</taxon>
        <taxon>Peptoniphilaceae</taxon>
        <taxon>Aedoeadaptatus</taxon>
    </lineage>
</organism>
<dbReference type="KEGG" id="piv:NCTC13079_00897"/>
<reference evidence="1 2" key="1">
    <citation type="submission" date="2018-12" db="EMBL/GenBank/DDBJ databases">
        <authorList>
            <consortium name="Pathogen Informatics"/>
        </authorList>
    </citation>
    <scope>NUCLEOTIDE SEQUENCE [LARGE SCALE GENOMIC DNA]</scope>
    <source>
        <strain evidence="1 2">NCTC13079</strain>
    </source>
</reference>
<evidence type="ECO:0000313" key="2">
    <source>
        <dbReference type="Proteomes" id="UP000269544"/>
    </source>
</evidence>
<protein>
    <submittedName>
        <fullName evidence="1">Uncharacterized protein</fullName>
    </submittedName>
</protein>
<proteinExistence type="predicted"/>
<dbReference type="AlphaFoldDB" id="A0A3S4Z3V7"/>
<name>A0A3S4Z3V7_9FIRM</name>
<evidence type="ECO:0000313" key="1">
    <source>
        <dbReference type="EMBL" id="VEJ35732.1"/>
    </source>
</evidence>
<dbReference type="Proteomes" id="UP000269544">
    <property type="component" value="Chromosome"/>
</dbReference>
<gene>
    <name evidence="1" type="ORF">NCTC13079_00897</name>
</gene>
<keyword evidence="2" id="KW-1185">Reference proteome</keyword>